<dbReference type="InterPro" id="IPR029753">
    <property type="entry name" value="D-isomer_DH_CS"/>
</dbReference>
<dbReference type="AlphaFoldDB" id="A0A166IG77"/>
<dbReference type="SUPFAM" id="SSF51735">
    <property type="entry name" value="NAD(P)-binding Rossmann-fold domains"/>
    <property type="match status" value="1"/>
</dbReference>
<protein>
    <submittedName>
        <fullName evidence="7">Hydroxyacid dehydrogenase</fullName>
    </submittedName>
</protein>
<keyword evidence="3" id="KW-0520">NAD</keyword>
<dbReference type="GO" id="GO:0008720">
    <property type="term" value="F:D-lactate dehydrogenase (NAD+) activity"/>
    <property type="evidence" value="ECO:0007669"/>
    <property type="project" value="TreeGrafter"/>
</dbReference>
<feature type="domain" description="D-isomer specific 2-hydroxyacid dehydrogenase catalytic" evidence="5">
    <location>
        <begin position="3"/>
        <end position="328"/>
    </location>
</feature>
<comment type="caution">
    <text evidence="7">The sequence shown here is derived from an EMBL/GenBank/DDBJ whole genome shotgun (WGS) entry which is preliminary data.</text>
</comment>
<dbReference type="InterPro" id="IPR058205">
    <property type="entry name" value="D-LDH-like"/>
</dbReference>
<feature type="domain" description="D-isomer specific 2-hydroxyacid dehydrogenase NAD-binding" evidence="6">
    <location>
        <begin position="110"/>
        <end position="297"/>
    </location>
</feature>
<evidence type="ECO:0000256" key="3">
    <source>
        <dbReference type="ARBA" id="ARBA00023027"/>
    </source>
</evidence>
<dbReference type="Pfam" id="PF02826">
    <property type="entry name" value="2-Hacid_dh_C"/>
    <property type="match status" value="1"/>
</dbReference>
<dbReference type="PANTHER" id="PTHR43026:SF1">
    <property type="entry name" value="2-HYDROXYACID DEHYDROGENASE HOMOLOG 1-RELATED"/>
    <property type="match status" value="1"/>
</dbReference>
<dbReference type="PANTHER" id="PTHR43026">
    <property type="entry name" value="2-HYDROXYACID DEHYDROGENASE HOMOLOG 1-RELATED"/>
    <property type="match status" value="1"/>
</dbReference>
<sequence>MKIAVFSTKSYDRQFLEAANSSPQHELVFFEPRLNRNTAILAAGFPAVCVFVHDLVDAPTLKILASGGTRLIALRCAGFNNVDLQAAADLGIKVVRVPAYSPYGVAEHAVGLILSLNRKIHHAYNRVRESNFSLSGLLGFNLNGRTVGIIGTGRIGLILGQIMKGFGCNILAYDVYRNAELEKLGGKYVELPELFANSDIISLHCPLMPETHHLINAESIAQMKPRVMLINTSRGALIDTQAVIDGLKSHKIGFLGVDVYEQESELFFEDLSGEIIQDDVFLRLTTFPNVLITGHQAFFTEEALYNIAETTFANIADIEQGRACANEITYQPEIPAKAQVS</sequence>
<dbReference type="Gene3D" id="3.40.50.720">
    <property type="entry name" value="NAD(P)-binding Rossmann-like Domain"/>
    <property type="match status" value="2"/>
</dbReference>
<evidence type="ECO:0000259" key="5">
    <source>
        <dbReference type="Pfam" id="PF00389"/>
    </source>
</evidence>
<dbReference type="PROSITE" id="PS00065">
    <property type="entry name" value="D_2_HYDROXYACID_DH_1"/>
    <property type="match status" value="1"/>
</dbReference>
<dbReference type="InterPro" id="IPR036291">
    <property type="entry name" value="NAD(P)-bd_dom_sf"/>
</dbReference>
<dbReference type="Pfam" id="PF00389">
    <property type="entry name" value="2-Hacid_dh"/>
    <property type="match status" value="1"/>
</dbReference>
<dbReference type="OrthoDB" id="9805416at2"/>
<organism evidence="7 8">
    <name type="scientific">Nodularia spumigena CENA596</name>
    <dbReference type="NCBI Taxonomy" id="1819295"/>
    <lineage>
        <taxon>Bacteria</taxon>
        <taxon>Bacillati</taxon>
        <taxon>Cyanobacteriota</taxon>
        <taxon>Cyanophyceae</taxon>
        <taxon>Nostocales</taxon>
        <taxon>Nodulariaceae</taxon>
        <taxon>Nodularia</taxon>
    </lineage>
</organism>
<evidence type="ECO:0000313" key="8">
    <source>
        <dbReference type="Proteomes" id="UP000076555"/>
    </source>
</evidence>
<dbReference type="GO" id="GO:0051287">
    <property type="term" value="F:NAD binding"/>
    <property type="evidence" value="ECO:0007669"/>
    <property type="project" value="InterPro"/>
</dbReference>
<dbReference type="SUPFAM" id="SSF52283">
    <property type="entry name" value="Formate/glycerate dehydrogenase catalytic domain-like"/>
    <property type="match status" value="1"/>
</dbReference>
<dbReference type="InterPro" id="IPR006140">
    <property type="entry name" value="D-isomer_DH_NAD-bd"/>
</dbReference>
<accession>A0A166IG77</accession>
<name>A0A166IG77_NODSP</name>
<gene>
    <name evidence="7" type="ORF">A2T98_18520</name>
</gene>
<evidence type="ECO:0000259" key="6">
    <source>
        <dbReference type="Pfam" id="PF02826"/>
    </source>
</evidence>
<dbReference type="EMBL" id="LWAJ01000251">
    <property type="protein sequence ID" value="KZL48361.1"/>
    <property type="molecule type" value="Genomic_DNA"/>
</dbReference>
<dbReference type="InterPro" id="IPR029752">
    <property type="entry name" value="D-isomer_DH_CS1"/>
</dbReference>
<proteinExistence type="inferred from homology"/>
<dbReference type="CDD" id="cd12183">
    <property type="entry name" value="LDH_like_2"/>
    <property type="match status" value="1"/>
</dbReference>
<evidence type="ECO:0000313" key="7">
    <source>
        <dbReference type="EMBL" id="KZL48361.1"/>
    </source>
</evidence>
<keyword evidence="2 4" id="KW-0560">Oxidoreductase</keyword>
<dbReference type="Proteomes" id="UP000076555">
    <property type="component" value="Unassembled WGS sequence"/>
</dbReference>
<dbReference type="RefSeq" id="WP_063874034.1">
    <property type="nucleotide sequence ID" value="NZ_CAWMRI010000251.1"/>
</dbReference>
<evidence type="ECO:0000256" key="1">
    <source>
        <dbReference type="ARBA" id="ARBA00005854"/>
    </source>
</evidence>
<reference evidence="7 8" key="1">
    <citation type="submission" date="2016-04" db="EMBL/GenBank/DDBJ databases">
        <title>Draft Genome Assembly of the Bloom-forming Cyanobacterium Nodularia spumigena Strain CENA596 in Shrimp Production Ponds.</title>
        <authorList>
            <person name="Popin R.V."/>
            <person name="Rigonato J."/>
            <person name="Abreu V.A."/>
            <person name="Andreote A.P."/>
            <person name="Silveira S.B."/>
            <person name="Odebrecht C."/>
            <person name="Fiore M.F."/>
        </authorList>
    </citation>
    <scope>NUCLEOTIDE SEQUENCE [LARGE SCALE GENOMIC DNA]</scope>
    <source>
        <strain evidence="7 8">CENA596</strain>
    </source>
</reference>
<evidence type="ECO:0000256" key="4">
    <source>
        <dbReference type="RuleBase" id="RU003719"/>
    </source>
</evidence>
<dbReference type="InterPro" id="IPR006139">
    <property type="entry name" value="D-isomer_2_OHA_DH_cat_dom"/>
</dbReference>
<dbReference type="PROSITE" id="PS00670">
    <property type="entry name" value="D_2_HYDROXYACID_DH_2"/>
    <property type="match status" value="1"/>
</dbReference>
<comment type="similarity">
    <text evidence="1 4">Belongs to the D-isomer specific 2-hydroxyacid dehydrogenase family.</text>
</comment>
<evidence type="ECO:0000256" key="2">
    <source>
        <dbReference type="ARBA" id="ARBA00023002"/>
    </source>
</evidence>